<dbReference type="RefSeq" id="XP_024725803.1">
    <property type="nucleotide sequence ID" value="XM_024866219.1"/>
</dbReference>
<dbReference type="Proteomes" id="UP000241818">
    <property type="component" value="Unassembled WGS sequence"/>
</dbReference>
<evidence type="ECO:0000313" key="4">
    <source>
        <dbReference type="Proteomes" id="UP000241818"/>
    </source>
</evidence>
<dbReference type="AlphaFoldDB" id="A0A2T3BG16"/>
<dbReference type="InParanoid" id="A0A2T3BG16"/>
<evidence type="ECO:0000313" key="3">
    <source>
        <dbReference type="EMBL" id="PSS28278.1"/>
    </source>
</evidence>
<dbReference type="GeneID" id="36574300"/>
<feature type="region of interest" description="Disordered" evidence="1">
    <location>
        <begin position="188"/>
        <end position="215"/>
    </location>
</feature>
<keyword evidence="2" id="KW-0732">Signal</keyword>
<evidence type="ECO:0008006" key="5">
    <source>
        <dbReference type="Google" id="ProtNLM"/>
    </source>
</evidence>
<feature type="signal peptide" evidence="2">
    <location>
        <begin position="1"/>
        <end position="25"/>
    </location>
</feature>
<protein>
    <recommendedName>
        <fullName evidence="5">CTCK domain-containing protein</fullName>
    </recommendedName>
</protein>
<evidence type="ECO:0000256" key="1">
    <source>
        <dbReference type="SAM" id="MobiDB-lite"/>
    </source>
</evidence>
<evidence type="ECO:0000256" key="2">
    <source>
        <dbReference type="SAM" id="SignalP"/>
    </source>
</evidence>
<feature type="chain" id="PRO_5015505094" description="CTCK domain-containing protein" evidence="2">
    <location>
        <begin position="26"/>
        <end position="245"/>
    </location>
</feature>
<keyword evidence="4" id="KW-1185">Reference proteome</keyword>
<accession>A0A2T3BG16</accession>
<dbReference type="EMBL" id="KZ679006">
    <property type="protein sequence ID" value="PSS28278.1"/>
    <property type="molecule type" value="Genomic_DNA"/>
</dbReference>
<sequence>MVALTRSFLTTILSILLFSSASIQSDDARGTVSPPAIEEQLQSLSLSQINTNNSPIHLHQIGQCPTSPKPVCSDPNCQGPRYICPMQFQCEATTAFHMNGRDVTITGCRCCPLPIYVWCENLDCRAPAGTRQCASDELGGCACDTADDRKERFHREFRVEDIPVLAEGEVEEDLIEVNDDGLLDIDSMTQTRPVTARPDGSTRLSQSVQEQERRRTGAMVLPTLGSDQQQFRVTRDAQIDVLASF</sequence>
<organism evidence="3 4">
    <name type="scientific">Amorphotheca resinae ATCC 22711</name>
    <dbReference type="NCBI Taxonomy" id="857342"/>
    <lineage>
        <taxon>Eukaryota</taxon>
        <taxon>Fungi</taxon>
        <taxon>Dikarya</taxon>
        <taxon>Ascomycota</taxon>
        <taxon>Pezizomycotina</taxon>
        <taxon>Leotiomycetes</taxon>
        <taxon>Helotiales</taxon>
        <taxon>Amorphothecaceae</taxon>
        <taxon>Amorphotheca</taxon>
    </lineage>
</organism>
<reference evidence="3 4" key="1">
    <citation type="journal article" date="2018" name="New Phytol.">
        <title>Comparative genomics and transcriptomics depict ericoid mycorrhizal fungi as versatile saprotrophs and plant mutualists.</title>
        <authorList>
            <person name="Martino E."/>
            <person name="Morin E."/>
            <person name="Grelet G.A."/>
            <person name="Kuo A."/>
            <person name="Kohler A."/>
            <person name="Daghino S."/>
            <person name="Barry K.W."/>
            <person name="Cichocki N."/>
            <person name="Clum A."/>
            <person name="Dockter R.B."/>
            <person name="Hainaut M."/>
            <person name="Kuo R.C."/>
            <person name="LaButti K."/>
            <person name="Lindahl B.D."/>
            <person name="Lindquist E.A."/>
            <person name="Lipzen A."/>
            <person name="Khouja H.R."/>
            <person name="Magnuson J."/>
            <person name="Murat C."/>
            <person name="Ohm R.A."/>
            <person name="Singer S.W."/>
            <person name="Spatafora J.W."/>
            <person name="Wang M."/>
            <person name="Veneault-Fourrey C."/>
            <person name="Henrissat B."/>
            <person name="Grigoriev I.V."/>
            <person name="Martin F.M."/>
            <person name="Perotto S."/>
        </authorList>
    </citation>
    <scope>NUCLEOTIDE SEQUENCE [LARGE SCALE GENOMIC DNA]</scope>
    <source>
        <strain evidence="3 4">ATCC 22711</strain>
    </source>
</reference>
<dbReference type="STRING" id="857342.A0A2T3BG16"/>
<dbReference type="OrthoDB" id="4711270at2759"/>
<name>A0A2T3BG16_AMORE</name>
<gene>
    <name evidence="3" type="ORF">M430DRAFT_32711</name>
</gene>
<proteinExistence type="predicted"/>